<dbReference type="PATRIC" id="fig|423471.3.peg.236"/>
<accession>G5IYA1</accession>
<sequence length="75" mass="8585">METIDINQALPQIKKLLEIASTGEEIIITENNQPMVKLVSIKKDKKRPSLFGSDKDIISISDDFDEPLEDFKDYM</sequence>
<evidence type="ECO:0000313" key="3">
    <source>
        <dbReference type="EMBL" id="EHJ15090.1"/>
    </source>
</evidence>
<dbReference type="InterPro" id="IPR036165">
    <property type="entry name" value="YefM-like_sf"/>
</dbReference>
<dbReference type="AlphaFoldDB" id="G5IYA1"/>
<dbReference type="SUPFAM" id="SSF143120">
    <property type="entry name" value="YefM-like"/>
    <property type="match status" value="1"/>
</dbReference>
<comment type="function">
    <text evidence="2">Antitoxin component of a type II toxin-antitoxin (TA) system.</text>
</comment>
<dbReference type="NCBIfam" id="TIGR01552">
    <property type="entry name" value="phd_fam"/>
    <property type="match status" value="1"/>
</dbReference>
<gene>
    <name evidence="3" type="ORF">CWATWH0003_0255</name>
</gene>
<comment type="similarity">
    <text evidence="1 2">Belongs to the phD/YefM antitoxin family.</text>
</comment>
<evidence type="ECO:0000256" key="1">
    <source>
        <dbReference type="ARBA" id="ARBA00009981"/>
    </source>
</evidence>
<dbReference type="InterPro" id="IPR006442">
    <property type="entry name" value="Antitoxin_Phd/YefM"/>
</dbReference>
<protein>
    <recommendedName>
        <fullName evidence="2">Antitoxin</fullName>
    </recommendedName>
</protein>
<comment type="caution">
    <text evidence="3">The sequence shown here is derived from an EMBL/GenBank/DDBJ whole genome shotgun (WGS) entry which is preliminary data.</text>
</comment>
<dbReference type="Proteomes" id="UP000003477">
    <property type="component" value="Unassembled WGS sequence"/>
</dbReference>
<dbReference type="GeneID" id="88764211"/>
<evidence type="ECO:0000256" key="2">
    <source>
        <dbReference type="RuleBase" id="RU362080"/>
    </source>
</evidence>
<dbReference type="PANTHER" id="PTHR35377">
    <property type="entry name" value="ANTITOXIN VAPB49-RELATED-RELATED"/>
    <property type="match status" value="1"/>
</dbReference>
<evidence type="ECO:0000313" key="4">
    <source>
        <dbReference type="Proteomes" id="UP000003477"/>
    </source>
</evidence>
<dbReference type="Pfam" id="PF02604">
    <property type="entry name" value="PhdYeFM_antitox"/>
    <property type="match status" value="1"/>
</dbReference>
<name>G5IYA1_CROWT</name>
<reference evidence="3 4" key="1">
    <citation type="journal article" date="2011" name="Front. Microbiol.">
        <title>Two Strains of Crocosphaera watsonii with Highly Conserved Genomes are Distinguished by Strain-Specific Features.</title>
        <authorList>
            <person name="Bench S.R."/>
            <person name="Ilikchyan I.N."/>
            <person name="Tripp H.J."/>
            <person name="Zehr J.P."/>
        </authorList>
    </citation>
    <scope>NUCLEOTIDE SEQUENCE [LARGE SCALE GENOMIC DNA]</scope>
    <source>
        <strain evidence="3 4">WH 0003</strain>
    </source>
</reference>
<dbReference type="InterPro" id="IPR051416">
    <property type="entry name" value="phD-YefM_TA_antitoxins"/>
</dbReference>
<dbReference type="RefSeq" id="WP_007308916.1">
    <property type="nucleotide sequence ID" value="NZ_AESD01000038.1"/>
</dbReference>
<dbReference type="EMBL" id="AESD01000038">
    <property type="protein sequence ID" value="EHJ15090.1"/>
    <property type="molecule type" value="Genomic_DNA"/>
</dbReference>
<proteinExistence type="inferred from homology"/>
<organism evidence="3 4">
    <name type="scientific">Crocosphaera watsonii WH 0003</name>
    <dbReference type="NCBI Taxonomy" id="423471"/>
    <lineage>
        <taxon>Bacteria</taxon>
        <taxon>Bacillati</taxon>
        <taxon>Cyanobacteriota</taxon>
        <taxon>Cyanophyceae</taxon>
        <taxon>Oscillatoriophycideae</taxon>
        <taxon>Chroococcales</taxon>
        <taxon>Aphanothecaceae</taxon>
        <taxon>Crocosphaera</taxon>
    </lineage>
</organism>